<dbReference type="InterPro" id="IPR013249">
    <property type="entry name" value="RNA_pol_sigma70_r4_t2"/>
</dbReference>
<proteinExistence type="inferred from homology"/>
<evidence type="ECO:0000259" key="8">
    <source>
        <dbReference type="Pfam" id="PF08281"/>
    </source>
</evidence>
<keyword evidence="2" id="KW-0805">Transcription regulation</keyword>
<comment type="similarity">
    <text evidence="1">Belongs to the sigma-70 factor family. ECF subfamily.</text>
</comment>
<dbReference type="EMBL" id="JAVREL010000013">
    <property type="protein sequence ID" value="MDT0345222.1"/>
    <property type="molecule type" value="Genomic_DNA"/>
</dbReference>
<dbReference type="CDD" id="cd06171">
    <property type="entry name" value="Sigma70_r4"/>
    <property type="match status" value="1"/>
</dbReference>
<dbReference type="SUPFAM" id="SSF88946">
    <property type="entry name" value="Sigma2 domain of RNA polymerase sigma factors"/>
    <property type="match status" value="1"/>
</dbReference>
<dbReference type="InterPro" id="IPR036388">
    <property type="entry name" value="WH-like_DNA-bd_sf"/>
</dbReference>
<dbReference type="Pfam" id="PF04542">
    <property type="entry name" value="Sigma70_r2"/>
    <property type="match status" value="1"/>
</dbReference>
<evidence type="ECO:0000256" key="5">
    <source>
        <dbReference type="ARBA" id="ARBA00023163"/>
    </source>
</evidence>
<organism evidence="9 10">
    <name type="scientific">Streptomyces litchfieldiae</name>
    <dbReference type="NCBI Taxonomy" id="3075543"/>
    <lineage>
        <taxon>Bacteria</taxon>
        <taxon>Bacillati</taxon>
        <taxon>Actinomycetota</taxon>
        <taxon>Actinomycetes</taxon>
        <taxon>Kitasatosporales</taxon>
        <taxon>Streptomycetaceae</taxon>
        <taxon>Streptomyces</taxon>
    </lineage>
</organism>
<feature type="region of interest" description="Disordered" evidence="6">
    <location>
        <begin position="152"/>
        <end position="181"/>
    </location>
</feature>
<gene>
    <name evidence="9" type="ORF">RM590_21830</name>
</gene>
<feature type="domain" description="RNA polymerase sigma factor 70 region 4 type 2" evidence="8">
    <location>
        <begin position="103"/>
        <end position="155"/>
    </location>
</feature>
<dbReference type="Gene3D" id="1.10.10.10">
    <property type="entry name" value="Winged helix-like DNA-binding domain superfamily/Winged helix DNA-binding domain"/>
    <property type="match status" value="1"/>
</dbReference>
<reference evidence="10" key="1">
    <citation type="submission" date="2023-07" db="EMBL/GenBank/DDBJ databases">
        <title>30 novel species of actinomycetes from the DSMZ collection.</title>
        <authorList>
            <person name="Nouioui I."/>
        </authorList>
    </citation>
    <scope>NUCLEOTIDE SEQUENCE [LARGE SCALE GENOMIC DNA]</scope>
    <source>
        <strain evidence="10">DSM 44938</strain>
    </source>
</reference>
<keyword evidence="4" id="KW-0238">DNA-binding</keyword>
<dbReference type="InterPro" id="IPR039425">
    <property type="entry name" value="RNA_pol_sigma-70-like"/>
</dbReference>
<dbReference type="Gene3D" id="1.10.1740.10">
    <property type="match status" value="1"/>
</dbReference>
<dbReference type="PANTHER" id="PTHR43133">
    <property type="entry name" value="RNA POLYMERASE ECF-TYPE SIGMA FACTO"/>
    <property type="match status" value="1"/>
</dbReference>
<dbReference type="InterPro" id="IPR013325">
    <property type="entry name" value="RNA_pol_sigma_r2"/>
</dbReference>
<name>A0ABU2MUZ8_9ACTN</name>
<feature type="domain" description="RNA polymerase sigma-70 region 2" evidence="7">
    <location>
        <begin position="15"/>
        <end position="81"/>
    </location>
</feature>
<evidence type="ECO:0000256" key="6">
    <source>
        <dbReference type="SAM" id="MobiDB-lite"/>
    </source>
</evidence>
<evidence type="ECO:0000313" key="9">
    <source>
        <dbReference type="EMBL" id="MDT0345222.1"/>
    </source>
</evidence>
<evidence type="ECO:0000256" key="3">
    <source>
        <dbReference type="ARBA" id="ARBA00023082"/>
    </source>
</evidence>
<sequence length="181" mass="20090">MSPAEEAWRDYETFYASTARRLVTAVYALTGDLADAEDAVQEAFARAWQRWDKLSAEGDPAPWVRTVAVRLAVSTWRKARNRLRAQLRHGPPPAVPSLAPDHVALVAALRELPAEQRVAVVLHHVLDLPVAQVARETGVSEPAVRTRLSRARKALRGRLDDDRAPRRRPAFPTSPEGVSQP</sequence>
<evidence type="ECO:0000256" key="2">
    <source>
        <dbReference type="ARBA" id="ARBA00023015"/>
    </source>
</evidence>
<dbReference type="InterPro" id="IPR007627">
    <property type="entry name" value="RNA_pol_sigma70_r2"/>
</dbReference>
<evidence type="ECO:0000313" key="10">
    <source>
        <dbReference type="Proteomes" id="UP001183246"/>
    </source>
</evidence>
<dbReference type="SUPFAM" id="SSF88659">
    <property type="entry name" value="Sigma3 and sigma4 domains of RNA polymerase sigma factors"/>
    <property type="match status" value="1"/>
</dbReference>
<evidence type="ECO:0000256" key="1">
    <source>
        <dbReference type="ARBA" id="ARBA00010641"/>
    </source>
</evidence>
<dbReference type="NCBIfam" id="TIGR02983">
    <property type="entry name" value="SigE-fam_strep"/>
    <property type="match status" value="1"/>
</dbReference>
<dbReference type="InterPro" id="IPR014284">
    <property type="entry name" value="RNA_pol_sigma-70_dom"/>
</dbReference>
<dbReference type="PANTHER" id="PTHR43133:SF50">
    <property type="entry name" value="ECF RNA POLYMERASE SIGMA FACTOR SIGM"/>
    <property type="match status" value="1"/>
</dbReference>
<evidence type="ECO:0000259" key="7">
    <source>
        <dbReference type="Pfam" id="PF04542"/>
    </source>
</evidence>
<protein>
    <submittedName>
        <fullName evidence="9">SigE family RNA polymerase sigma factor</fullName>
    </submittedName>
</protein>
<dbReference type="Proteomes" id="UP001183246">
    <property type="component" value="Unassembled WGS sequence"/>
</dbReference>
<dbReference type="InterPro" id="IPR014325">
    <property type="entry name" value="RNA_pol_sigma-E_actinobac"/>
</dbReference>
<accession>A0ABU2MUZ8</accession>
<dbReference type="RefSeq" id="WP_311706350.1">
    <property type="nucleotide sequence ID" value="NZ_JAVREL010000013.1"/>
</dbReference>
<dbReference type="NCBIfam" id="TIGR02937">
    <property type="entry name" value="sigma70-ECF"/>
    <property type="match status" value="1"/>
</dbReference>
<comment type="caution">
    <text evidence="9">The sequence shown here is derived from an EMBL/GenBank/DDBJ whole genome shotgun (WGS) entry which is preliminary data.</text>
</comment>
<dbReference type="Pfam" id="PF08281">
    <property type="entry name" value="Sigma70_r4_2"/>
    <property type="match status" value="1"/>
</dbReference>
<keyword evidence="3" id="KW-0731">Sigma factor</keyword>
<evidence type="ECO:0000256" key="4">
    <source>
        <dbReference type="ARBA" id="ARBA00023125"/>
    </source>
</evidence>
<dbReference type="InterPro" id="IPR013324">
    <property type="entry name" value="RNA_pol_sigma_r3/r4-like"/>
</dbReference>
<keyword evidence="5" id="KW-0804">Transcription</keyword>
<keyword evidence="10" id="KW-1185">Reference proteome</keyword>